<accession>A0AB37VRU8</accession>
<sequence>MRHDIQEEIFTKAKFVGKILAQDAVCMFIIFQLATGLQERTYRPLSTFAFLFVNLMGIFWLFPSFGNKQLKNYHRLYFILTNNRETYHSIDRIDFNVEERIDMVMGTEEEVAKEDSMIEGEDYL</sequence>
<evidence type="ECO:0008006" key="4">
    <source>
        <dbReference type="Google" id="ProtNLM"/>
    </source>
</evidence>
<name>A0AB37VRU8_ENTFC</name>
<organism evidence="2 3">
    <name type="scientific">Enterococcus faecium</name>
    <name type="common">Streptococcus faecium</name>
    <dbReference type="NCBI Taxonomy" id="1352"/>
    <lineage>
        <taxon>Bacteria</taxon>
        <taxon>Bacillati</taxon>
        <taxon>Bacillota</taxon>
        <taxon>Bacilli</taxon>
        <taxon>Lactobacillales</taxon>
        <taxon>Enterococcaceae</taxon>
        <taxon>Enterococcus</taxon>
    </lineage>
</organism>
<evidence type="ECO:0000256" key="1">
    <source>
        <dbReference type="SAM" id="Phobius"/>
    </source>
</evidence>
<keyword evidence="1" id="KW-0472">Membrane</keyword>
<dbReference type="Proteomes" id="UP000289562">
    <property type="component" value="Unassembled WGS sequence"/>
</dbReference>
<feature type="transmembrane region" description="Helical" evidence="1">
    <location>
        <begin position="44"/>
        <end position="62"/>
    </location>
</feature>
<evidence type="ECO:0000313" key="2">
    <source>
        <dbReference type="EMBL" id="RXU87388.1"/>
    </source>
</evidence>
<keyword evidence="1" id="KW-1133">Transmembrane helix</keyword>
<dbReference type="AlphaFoldDB" id="A0AB37VRU8"/>
<dbReference type="Pfam" id="PF17332">
    <property type="entry name" value="DUF5592"/>
    <property type="match status" value="1"/>
</dbReference>
<comment type="caution">
    <text evidence="2">The sequence shown here is derived from an EMBL/GenBank/DDBJ whole genome shotgun (WGS) entry which is preliminary data.</text>
</comment>
<dbReference type="EMBL" id="PJVH01000024">
    <property type="protein sequence ID" value="RXU87388.1"/>
    <property type="molecule type" value="Genomic_DNA"/>
</dbReference>
<gene>
    <name evidence="2" type="ORF">CYQ77_08625</name>
</gene>
<evidence type="ECO:0000313" key="3">
    <source>
        <dbReference type="Proteomes" id="UP000289562"/>
    </source>
</evidence>
<keyword evidence="1" id="KW-0812">Transmembrane</keyword>
<protein>
    <recommendedName>
        <fullName evidence="4">PrgI family protein</fullName>
    </recommendedName>
</protein>
<reference evidence="2 3" key="1">
    <citation type="submission" date="2017-12" db="EMBL/GenBank/DDBJ databases">
        <title>A pool of 800 enterococci isolated from chicken carcass rinse samples from New Zealand.</title>
        <authorList>
            <person name="Zhang J."/>
            <person name="Rogers L."/>
            <person name="Midwinter A."/>
            <person name="French N."/>
        </authorList>
    </citation>
    <scope>NUCLEOTIDE SEQUENCE [LARGE SCALE GENOMIC DNA]</scope>
    <source>
        <strain evidence="2 3">EN697</strain>
    </source>
</reference>
<feature type="transmembrane region" description="Helical" evidence="1">
    <location>
        <begin position="20"/>
        <end position="38"/>
    </location>
</feature>
<dbReference type="RefSeq" id="WP_081123648.1">
    <property type="nucleotide sequence ID" value="NZ_JAKJOI010000040.1"/>
</dbReference>
<dbReference type="InterPro" id="IPR020275">
    <property type="entry name" value="DUF5592"/>
</dbReference>
<proteinExistence type="predicted"/>